<feature type="domain" description="Methylated-DNA-[protein]-cysteine S-methyltransferase DNA binding" evidence="10">
    <location>
        <begin position="80"/>
        <end position="159"/>
    </location>
</feature>
<dbReference type="HAMAP" id="MF_00772">
    <property type="entry name" value="OGT"/>
    <property type="match status" value="1"/>
</dbReference>
<dbReference type="Gene3D" id="3.30.160.70">
    <property type="entry name" value="Methylated DNA-protein cysteine methyltransferase domain"/>
    <property type="match status" value="1"/>
</dbReference>
<keyword evidence="4 9" id="KW-0489">Methyltransferase</keyword>
<comment type="subcellular location">
    <subcellularLocation>
        <location evidence="9">Cytoplasm</location>
    </subcellularLocation>
</comment>
<evidence type="ECO:0000256" key="1">
    <source>
        <dbReference type="ARBA" id="ARBA00001286"/>
    </source>
</evidence>
<dbReference type="PROSITE" id="PS00374">
    <property type="entry name" value="MGMT"/>
    <property type="match status" value="1"/>
</dbReference>
<dbReference type="SUPFAM" id="SSF46767">
    <property type="entry name" value="Methylated DNA-protein cysteine methyltransferase, C-terminal domain"/>
    <property type="match status" value="1"/>
</dbReference>
<dbReference type="SUPFAM" id="SSF53155">
    <property type="entry name" value="Methylated DNA-protein cysteine methyltransferase domain"/>
    <property type="match status" value="1"/>
</dbReference>
<evidence type="ECO:0000256" key="8">
    <source>
        <dbReference type="ARBA" id="ARBA00049348"/>
    </source>
</evidence>
<name>A0A5P2G4D8_9BACT</name>
<dbReference type="InterPro" id="IPR008332">
    <property type="entry name" value="MethylG_MeTrfase_N"/>
</dbReference>
<keyword evidence="7 9" id="KW-0234">DNA repair</keyword>
<evidence type="ECO:0000256" key="3">
    <source>
        <dbReference type="ARBA" id="ARBA00022490"/>
    </source>
</evidence>
<dbReference type="NCBIfam" id="TIGR00589">
    <property type="entry name" value="ogt"/>
    <property type="match status" value="1"/>
</dbReference>
<evidence type="ECO:0000256" key="5">
    <source>
        <dbReference type="ARBA" id="ARBA00022679"/>
    </source>
</evidence>
<dbReference type="OrthoDB" id="9802228at2"/>
<keyword evidence="13" id="KW-1185">Reference proteome</keyword>
<evidence type="ECO:0000256" key="7">
    <source>
        <dbReference type="ARBA" id="ARBA00023204"/>
    </source>
</evidence>
<protein>
    <recommendedName>
        <fullName evidence="9">Methylated-DNA--protein-cysteine methyltransferase</fullName>
        <ecNumber evidence="9">2.1.1.63</ecNumber>
    </recommendedName>
    <alternativeName>
        <fullName evidence="9">6-O-methylguanine-DNA methyltransferase</fullName>
        <shortName evidence="9">MGMT</shortName>
    </alternativeName>
    <alternativeName>
        <fullName evidence="9">O-6-methylguanine-DNA-alkyltransferase</fullName>
    </alternativeName>
</protein>
<comment type="similarity">
    <text evidence="2 9">Belongs to the MGMT family.</text>
</comment>
<sequence length="167" mass="18644">MRQLFFKDMDTPVGKIRLVSSNKGLAAILWEDENYKRSKLDEPILDNSHPILLQVEQQLAEYFTKKRTVFKVPLDFIGTDFQVKVWNALLTIQYGKTKTYGALAQILGDIKAVRAVGGALNKNPIAIIVPCHRVVGADGKMIGFAGGVQNKKILLELESDVKVQTLF</sequence>
<dbReference type="RefSeq" id="WP_131331681.1">
    <property type="nucleotide sequence ID" value="NZ_CP044016.1"/>
</dbReference>
<accession>A0A5P2G4D8</accession>
<evidence type="ECO:0000259" key="11">
    <source>
        <dbReference type="Pfam" id="PF02870"/>
    </source>
</evidence>
<evidence type="ECO:0000256" key="9">
    <source>
        <dbReference type="HAMAP-Rule" id="MF_00772"/>
    </source>
</evidence>
<dbReference type="CDD" id="cd06445">
    <property type="entry name" value="ATase"/>
    <property type="match status" value="1"/>
</dbReference>
<dbReference type="EMBL" id="CP044016">
    <property type="protein sequence ID" value="QES90696.1"/>
    <property type="molecule type" value="Genomic_DNA"/>
</dbReference>
<organism evidence="12 13">
    <name type="scientific">Rhizosphaericola mali</name>
    <dbReference type="NCBI Taxonomy" id="2545455"/>
    <lineage>
        <taxon>Bacteria</taxon>
        <taxon>Pseudomonadati</taxon>
        <taxon>Bacteroidota</taxon>
        <taxon>Chitinophagia</taxon>
        <taxon>Chitinophagales</taxon>
        <taxon>Chitinophagaceae</taxon>
        <taxon>Rhizosphaericola</taxon>
    </lineage>
</organism>
<dbReference type="PANTHER" id="PTHR10815:SF5">
    <property type="entry name" value="METHYLATED-DNA--PROTEIN-CYSTEINE METHYLTRANSFERASE"/>
    <property type="match status" value="1"/>
</dbReference>
<evidence type="ECO:0000313" key="12">
    <source>
        <dbReference type="EMBL" id="QES90696.1"/>
    </source>
</evidence>
<dbReference type="Proteomes" id="UP000292424">
    <property type="component" value="Chromosome"/>
</dbReference>
<dbReference type="Gene3D" id="1.10.10.10">
    <property type="entry name" value="Winged helix-like DNA-binding domain superfamily/Winged helix DNA-binding domain"/>
    <property type="match status" value="1"/>
</dbReference>
<dbReference type="InterPro" id="IPR014048">
    <property type="entry name" value="MethylDNA_cys_MeTrfase_DNA-bd"/>
</dbReference>
<evidence type="ECO:0000256" key="4">
    <source>
        <dbReference type="ARBA" id="ARBA00022603"/>
    </source>
</evidence>
<dbReference type="Pfam" id="PF02870">
    <property type="entry name" value="Methyltransf_1N"/>
    <property type="match status" value="1"/>
</dbReference>
<evidence type="ECO:0000256" key="6">
    <source>
        <dbReference type="ARBA" id="ARBA00022763"/>
    </source>
</evidence>
<proteinExistence type="inferred from homology"/>
<keyword evidence="6 9" id="KW-0227">DNA damage</keyword>
<feature type="domain" description="Methylguanine DNA methyltransferase ribonuclease-like" evidence="11">
    <location>
        <begin position="9"/>
        <end position="76"/>
    </location>
</feature>
<dbReference type="Pfam" id="PF01035">
    <property type="entry name" value="DNA_binding_1"/>
    <property type="match status" value="1"/>
</dbReference>
<comment type="miscellaneous">
    <text evidence="9">This enzyme catalyzes only one turnover and therefore is not strictly catalytic. According to one definition, an enzyme is a biocatalyst that acts repeatedly and over many reaction cycles.</text>
</comment>
<comment type="catalytic activity">
    <reaction evidence="1 9">
        <text>a 4-O-methyl-thymidine in DNA + L-cysteinyl-[protein] = a thymidine in DNA + S-methyl-L-cysteinyl-[protein]</text>
        <dbReference type="Rhea" id="RHEA:53428"/>
        <dbReference type="Rhea" id="RHEA-COMP:10131"/>
        <dbReference type="Rhea" id="RHEA-COMP:10132"/>
        <dbReference type="Rhea" id="RHEA-COMP:13555"/>
        <dbReference type="Rhea" id="RHEA-COMP:13556"/>
        <dbReference type="ChEBI" id="CHEBI:29950"/>
        <dbReference type="ChEBI" id="CHEBI:82612"/>
        <dbReference type="ChEBI" id="CHEBI:137386"/>
        <dbReference type="ChEBI" id="CHEBI:137387"/>
        <dbReference type="EC" id="2.1.1.63"/>
    </reaction>
</comment>
<evidence type="ECO:0000259" key="10">
    <source>
        <dbReference type="Pfam" id="PF01035"/>
    </source>
</evidence>
<gene>
    <name evidence="12" type="ORF">E0W69_019240</name>
</gene>
<dbReference type="InterPro" id="IPR036388">
    <property type="entry name" value="WH-like_DNA-bd_sf"/>
</dbReference>
<dbReference type="PANTHER" id="PTHR10815">
    <property type="entry name" value="METHYLATED-DNA--PROTEIN-CYSTEINE METHYLTRANSFERASE"/>
    <property type="match status" value="1"/>
</dbReference>
<reference evidence="12 13" key="1">
    <citation type="submission" date="2019-09" db="EMBL/GenBank/DDBJ databases">
        <title>Complete genome sequence of Arachidicoccus sp. B3-10 isolated from apple orchard soil.</title>
        <authorList>
            <person name="Kim H.S."/>
            <person name="Han K.-I."/>
            <person name="Suh M.K."/>
            <person name="Lee K.C."/>
            <person name="Eom M.K."/>
            <person name="Kim J.-S."/>
            <person name="Kang S.W."/>
            <person name="Sin Y."/>
            <person name="Lee J.-S."/>
        </authorList>
    </citation>
    <scope>NUCLEOTIDE SEQUENCE [LARGE SCALE GENOMIC DNA]</scope>
    <source>
        <strain evidence="12 13">B3-10</strain>
    </source>
</reference>
<keyword evidence="3 9" id="KW-0963">Cytoplasm</keyword>
<keyword evidence="5 9" id="KW-0808">Transferase</keyword>
<dbReference type="FunFam" id="1.10.10.10:FF:000214">
    <property type="entry name" value="Methylated-DNA--protein-cysteine methyltransferase"/>
    <property type="match status" value="1"/>
</dbReference>
<dbReference type="AlphaFoldDB" id="A0A5P2G4D8"/>
<dbReference type="InterPro" id="IPR036217">
    <property type="entry name" value="MethylDNA_cys_MeTrfase_DNAb"/>
</dbReference>
<dbReference type="InterPro" id="IPR001497">
    <property type="entry name" value="MethylDNA_cys_MeTrfase_AS"/>
</dbReference>
<dbReference type="GO" id="GO:0006307">
    <property type="term" value="P:DNA alkylation repair"/>
    <property type="evidence" value="ECO:0007669"/>
    <property type="project" value="UniProtKB-UniRule"/>
</dbReference>
<dbReference type="GO" id="GO:0003908">
    <property type="term" value="F:methylated-DNA-[protein]-cysteine S-methyltransferase activity"/>
    <property type="evidence" value="ECO:0007669"/>
    <property type="project" value="UniProtKB-UniRule"/>
</dbReference>
<feature type="active site" description="Nucleophile; methyl group acceptor" evidence="9">
    <location>
        <position position="131"/>
    </location>
</feature>
<dbReference type="InterPro" id="IPR023546">
    <property type="entry name" value="MGMT"/>
</dbReference>
<dbReference type="KEGG" id="arac:E0W69_019240"/>
<evidence type="ECO:0000256" key="2">
    <source>
        <dbReference type="ARBA" id="ARBA00008711"/>
    </source>
</evidence>
<dbReference type="GO" id="GO:0005737">
    <property type="term" value="C:cytoplasm"/>
    <property type="evidence" value="ECO:0007669"/>
    <property type="project" value="UniProtKB-SubCell"/>
</dbReference>
<dbReference type="GO" id="GO:0032259">
    <property type="term" value="P:methylation"/>
    <property type="evidence" value="ECO:0007669"/>
    <property type="project" value="UniProtKB-KW"/>
</dbReference>
<dbReference type="EC" id="2.1.1.63" evidence="9"/>
<comment type="function">
    <text evidence="9">Involved in the cellular defense against the biological effects of O6-methylguanine (O6-MeG) and O4-methylthymine (O4-MeT) in DNA. Repairs the methylated nucleobase in DNA by stoichiometrically transferring the methyl group to a cysteine residue in the enzyme. This is a suicide reaction: the enzyme is irreversibly inactivated.</text>
</comment>
<evidence type="ECO:0000313" key="13">
    <source>
        <dbReference type="Proteomes" id="UP000292424"/>
    </source>
</evidence>
<dbReference type="InterPro" id="IPR036631">
    <property type="entry name" value="MGMT_N_sf"/>
</dbReference>
<comment type="catalytic activity">
    <reaction evidence="8 9">
        <text>a 6-O-methyl-2'-deoxyguanosine in DNA + L-cysteinyl-[protein] = S-methyl-L-cysteinyl-[protein] + a 2'-deoxyguanosine in DNA</text>
        <dbReference type="Rhea" id="RHEA:24000"/>
        <dbReference type="Rhea" id="RHEA-COMP:10131"/>
        <dbReference type="Rhea" id="RHEA-COMP:10132"/>
        <dbReference type="Rhea" id="RHEA-COMP:11367"/>
        <dbReference type="Rhea" id="RHEA-COMP:11368"/>
        <dbReference type="ChEBI" id="CHEBI:29950"/>
        <dbReference type="ChEBI" id="CHEBI:82612"/>
        <dbReference type="ChEBI" id="CHEBI:85445"/>
        <dbReference type="ChEBI" id="CHEBI:85448"/>
        <dbReference type="EC" id="2.1.1.63"/>
    </reaction>
</comment>